<comment type="caution">
    <text evidence="2">The sequence shown here is derived from an EMBL/GenBank/DDBJ whole genome shotgun (WGS) entry which is preliminary data.</text>
</comment>
<keyword evidence="1" id="KW-0472">Membrane</keyword>
<dbReference type="EMBL" id="JAJHNU010000003">
    <property type="protein sequence ID" value="MDN4121857.1"/>
    <property type="molecule type" value="Genomic_DNA"/>
</dbReference>
<dbReference type="RefSeq" id="WP_266123135.1">
    <property type="nucleotide sequence ID" value="NZ_JAJHNU010000003.1"/>
</dbReference>
<keyword evidence="1" id="KW-1133">Transmembrane helix</keyword>
<name>A0ABT8EKN3_9BURK</name>
<reference evidence="2" key="1">
    <citation type="submission" date="2021-11" db="EMBL/GenBank/DDBJ databases">
        <title>Draft genome sequence of Alcaligenes endophyticus type strain CCUG 75668T.</title>
        <authorList>
            <person name="Salva-Serra F."/>
            <person name="Duran R.E."/>
            <person name="Seeger M."/>
            <person name="Moore E.R.B."/>
            <person name="Jaen-Luchoro D."/>
        </authorList>
    </citation>
    <scope>NUCLEOTIDE SEQUENCE</scope>
    <source>
        <strain evidence="2">CCUG 75668</strain>
    </source>
</reference>
<gene>
    <name evidence="2" type="ORF">LMS43_11205</name>
</gene>
<evidence type="ECO:0000313" key="2">
    <source>
        <dbReference type="EMBL" id="MDN4121857.1"/>
    </source>
</evidence>
<sequence length="50" mass="4860">MLLLHAGRLLGGAYGMVIVGVLVLLGGIALGEPGAAKLGVGLGAKANIYT</sequence>
<feature type="transmembrane region" description="Helical" evidence="1">
    <location>
        <begin position="12"/>
        <end position="30"/>
    </location>
</feature>
<evidence type="ECO:0000256" key="1">
    <source>
        <dbReference type="SAM" id="Phobius"/>
    </source>
</evidence>
<evidence type="ECO:0000313" key="3">
    <source>
        <dbReference type="Proteomes" id="UP001168613"/>
    </source>
</evidence>
<keyword evidence="1" id="KW-0812">Transmembrane</keyword>
<organism evidence="2 3">
    <name type="scientific">Alcaligenes endophyticus</name>
    <dbReference type="NCBI Taxonomy" id="1929088"/>
    <lineage>
        <taxon>Bacteria</taxon>
        <taxon>Pseudomonadati</taxon>
        <taxon>Pseudomonadota</taxon>
        <taxon>Betaproteobacteria</taxon>
        <taxon>Burkholderiales</taxon>
        <taxon>Alcaligenaceae</taxon>
        <taxon>Alcaligenes</taxon>
    </lineage>
</organism>
<proteinExistence type="predicted"/>
<dbReference type="Proteomes" id="UP001168613">
    <property type="component" value="Unassembled WGS sequence"/>
</dbReference>
<protein>
    <submittedName>
        <fullName evidence="2">Uncharacterized protein</fullName>
    </submittedName>
</protein>
<keyword evidence="3" id="KW-1185">Reference proteome</keyword>
<accession>A0ABT8EKN3</accession>